<evidence type="ECO:0000313" key="2">
    <source>
        <dbReference type="EMBL" id="GMN25400.1"/>
    </source>
</evidence>
<evidence type="ECO:0000256" key="1">
    <source>
        <dbReference type="SAM" id="MobiDB-lite"/>
    </source>
</evidence>
<organism evidence="2 4">
    <name type="scientific">Ficus carica</name>
    <name type="common">Common fig</name>
    <dbReference type="NCBI Taxonomy" id="3494"/>
    <lineage>
        <taxon>Eukaryota</taxon>
        <taxon>Viridiplantae</taxon>
        <taxon>Streptophyta</taxon>
        <taxon>Embryophyta</taxon>
        <taxon>Tracheophyta</taxon>
        <taxon>Spermatophyta</taxon>
        <taxon>Magnoliopsida</taxon>
        <taxon>eudicotyledons</taxon>
        <taxon>Gunneridae</taxon>
        <taxon>Pentapetalae</taxon>
        <taxon>rosids</taxon>
        <taxon>fabids</taxon>
        <taxon>Rosales</taxon>
        <taxon>Moraceae</taxon>
        <taxon>Ficeae</taxon>
        <taxon>Ficus</taxon>
    </lineage>
</organism>
<protein>
    <submittedName>
        <fullName evidence="2">Uncharacterized protein</fullName>
    </submittedName>
</protein>
<feature type="compositionally biased region" description="Acidic residues" evidence="1">
    <location>
        <begin position="196"/>
        <end position="208"/>
    </location>
</feature>
<dbReference type="Proteomes" id="UP001187192">
    <property type="component" value="Unassembled WGS sequence"/>
</dbReference>
<evidence type="ECO:0000313" key="4">
    <source>
        <dbReference type="Proteomes" id="UP001187192"/>
    </source>
</evidence>
<name>A0AA87Z4U5_FICCA</name>
<dbReference type="AlphaFoldDB" id="A0AA87Z4U5"/>
<reference evidence="2" key="1">
    <citation type="submission" date="2023-07" db="EMBL/GenBank/DDBJ databases">
        <title>draft genome sequence of fig (Ficus carica).</title>
        <authorList>
            <person name="Takahashi T."/>
            <person name="Nishimura K."/>
        </authorList>
    </citation>
    <scope>NUCLEOTIDE SEQUENCE</scope>
</reference>
<dbReference type="EMBL" id="BTGU01003021">
    <property type="protein sequence ID" value="GMN25400.1"/>
    <property type="molecule type" value="Genomic_DNA"/>
</dbReference>
<gene>
    <name evidence="2" type="ORF">TIFTF001_043889</name>
    <name evidence="3" type="ORF">TIFTF001_043892</name>
</gene>
<feature type="compositionally biased region" description="Polar residues" evidence="1">
    <location>
        <begin position="283"/>
        <end position="292"/>
    </location>
</feature>
<accession>A0AA87Z4U5</accession>
<keyword evidence="4" id="KW-1185">Reference proteome</keyword>
<dbReference type="EMBL" id="BTGU01003022">
    <property type="protein sequence ID" value="GMN25424.1"/>
    <property type="molecule type" value="Genomic_DNA"/>
</dbReference>
<feature type="region of interest" description="Disordered" evidence="1">
    <location>
        <begin position="283"/>
        <end position="306"/>
    </location>
</feature>
<proteinExistence type="predicted"/>
<sequence>MGSFEIISGVESTLATKSKALGTLIKERKCVIHVESQHQSLRKQRPIVRKINRNRIEYRNPNALIALVNLQNRIERNRTYQEVRIVPRPPVIPTPKPIRRLYVRQRGVTPIEHRQIGVSAVIAESPPERVDLEDSVTQRADGDLRRLTAVAGEKELRRAAVGGAVAAGEGVRQVVERTAGEAVAAAGERKRCRDMDGEEDEEEEEYDGDGGRSGRDLMHCGGVGNRVRIMGLLTWTQNRWNVALNASTMLDLENIRIIDLQNFDTFPFGIPYAWRKAAEAISSRPTDNNSVANPLPHNRRQQRRFPMVSQSQLPCRKYDLIASVAEGFRPLLGSDQRQGT</sequence>
<feature type="region of interest" description="Disordered" evidence="1">
    <location>
        <begin position="190"/>
        <end position="215"/>
    </location>
</feature>
<evidence type="ECO:0000313" key="3">
    <source>
        <dbReference type="EMBL" id="GMN25424.1"/>
    </source>
</evidence>
<comment type="caution">
    <text evidence="2">The sequence shown here is derived from an EMBL/GenBank/DDBJ whole genome shotgun (WGS) entry which is preliminary data.</text>
</comment>